<dbReference type="OrthoDB" id="7876241at2"/>
<gene>
    <name evidence="2" type="ORF">MESS2_p60024</name>
</gene>
<sequence>MNSYFASFISTAMAVAAEHKLKWPTACDEEGRLYYHDRWNLTAAVGMSPPPTIWLSHIGYDRRGLNILNDLRRQQNLAAVPVHPLPSHWRDLYVATVVNEVFIKGRKPHGALGNVARWIKLLAAAAYPADPWQIDGEQVRMGYNAALLLSQSGKLASNYQMAVRLVIDGHHLADRPGLARSCLPLTTVEAQAAQAQVDAERKRVNGHVRVEKLRQELSERKGSQRLPEDKAFWELVRIVFTVEPATFSDAIRFEILKIALVTGLRAGELASLPADCLRWREYHDADGQPADRKCGIGRSLMLRHFAEKQPEGRRQSEMVLYEAAQHIPPMFEDVVVEAVERVRLITEPMRKRLRAQTASNRLLPEYRPHDLVPAHEAYVRISGSAMFSNLELPPDLLGRYRASYDPAVVEEIWRYQMDRINDLRFIPAVQYWSKYRSKGIIALRDRDGIPIHGNATWPDVYLRAGELEHLIHKHMPTKVPDGTPQRLASGQLLQAHDHLFLMPVRGLVEGRNGGIVDTTRYFAAGRISVEDIIDAVSAAQGISVFQRYGETPEDRALGLDPHHLRHVQNTELFRLGVSDAIITKRFNRRSVKQSHEYDHRSLLEDLDSIALPDVPTDALGPSARQTLGMILAGKVEGPIVEEFRQIQSREGDEAAFSYLEAEADGLHVTPYGFCLNSFTVDPCPKHLECFNGCRHLTRTEIDAERRALETLRERMQRTVDQILATAEPHRSIGWQNQFTHARTRLENIERTLMTTPGERPFPSGADLSRPLPQRSPATILNATGLPRGSDD</sequence>
<dbReference type="eggNOG" id="COG4688">
    <property type="taxonomic scope" value="Bacteria"/>
</dbReference>
<reference evidence="2 3" key="1">
    <citation type="submission" date="2013-02" db="EMBL/GenBank/DDBJ databases">
        <authorList>
            <person name="Genoscope - CEA"/>
        </authorList>
    </citation>
    <scope>NUCLEOTIDE SEQUENCE [LARGE SCALE GENOMIC DNA]</scope>
    <source>
        <strain evidence="2 3">STM 2683</strain>
    </source>
</reference>
<evidence type="ECO:0000256" key="1">
    <source>
        <dbReference type="SAM" id="MobiDB-lite"/>
    </source>
</evidence>
<protein>
    <recommendedName>
        <fullName evidence="4">Integrase</fullName>
    </recommendedName>
</protein>
<dbReference type="AlphaFoldDB" id="M5EZQ3"/>
<dbReference type="STRING" id="1297569.MESS2_p60024"/>
<name>M5EZQ3_9HYPH</name>
<dbReference type="EMBL" id="CAUM01000188">
    <property type="protein sequence ID" value="CCV09558.1"/>
    <property type="molecule type" value="Genomic_DNA"/>
</dbReference>
<proteinExistence type="predicted"/>
<evidence type="ECO:0000313" key="2">
    <source>
        <dbReference type="EMBL" id="CCV09558.1"/>
    </source>
</evidence>
<accession>M5EZQ3</accession>
<evidence type="ECO:0000313" key="3">
    <source>
        <dbReference type="Proteomes" id="UP000012062"/>
    </source>
</evidence>
<dbReference type="RefSeq" id="WP_008878406.1">
    <property type="nucleotide sequence ID" value="NZ_CAUM01000188.1"/>
</dbReference>
<keyword evidence="3" id="KW-1185">Reference proteome</keyword>
<dbReference type="Proteomes" id="UP000012062">
    <property type="component" value="Unassembled WGS sequence"/>
</dbReference>
<comment type="caution">
    <text evidence="2">The sequence shown here is derived from an EMBL/GenBank/DDBJ whole genome shotgun (WGS) entry which is preliminary data.</text>
</comment>
<organism evidence="2 3">
    <name type="scientific">Mesorhizobium metallidurans STM 2683</name>
    <dbReference type="NCBI Taxonomy" id="1297569"/>
    <lineage>
        <taxon>Bacteria</taxon>
        <taxon>Pseudomonadati</taxon>
        <taxon>Pseudomonadota</taxon>
        <taxon>Alphaproteobacteria</taxon>
        <taxon>Hyphomicrobiales</taxon>
        <taxon>Phyllobacteriaceae</taxon>
        <taxon>Mesorhizobium</taxon>
    </lineage>
</organism>
<feature type="region of interest" description="Disordered" evidence="1">
    <location>
        <begin position="754"/>
        <end position="791"/>
    </location>
</feature>
<evidence type="ECO:0008006" key="4">
    <source>
        <dbReference type="Google" id="ProtNLM"/>
    </source>
</evidence>